<dbReference type="Proteomes" id="UP001500027">
    <property type="component" value="Unassembled WGS sequence"/>
</dbReference>
<evidence type="ECO:0000313" key="2">
    <source>
        <dbReference type="EMBL" id="GAA4269462.1"/>
    </source>
</evidence>
<evidence type="ECO:0000259" key="1">
    <source>
        <dbReference type="Pfam" id="PF13521"/>
    </source>
</evidence>
<dbReference type="RefSeq" id="WP_139000628.1">
    <property type="nucleotide sequence ID" value="NZ_BAABAV010000001.1"/>
</dbReference>
<proteinExistence type="predicted"/>
<keyword evidence="2" id="KW-0547">Nucleotide-binding</keyword>
<dbReference type="GO" id="GO:0005524">
    <property type="term" value="F:ATP binding"/>
    <property type="evidence" value="ECO:0007669"/>
    <property type="project" value="UniProtKB-KW"/>
</dbReference>
<keyword evidence="2" id="KW-0067">ATP-binding</keyword>
<dbReference type="Gene3D" id="3.40.50.300">
    <property type="entry name" value="P-loop containing nucleotide triphosphate hydrolases"/>
    <property type="match status" value="1"/>
</dbReference>
<comment type="caution">
    <text evidence="2">The sequence shown here is derived from an EMBL/GenBank/DDBJ whole genome shotgun (WGS) entry which is preliminary data.</text>
</comment>
<feature type="domain" description="NadR/Ttd14 AAA" evidence="1">
    <location>
        <begin position="5"/>
        <end position="176"/>
    </location>
</feature>
<evidence type="ECO:0000313" key="3">
    <source>
        <dbReference type="Proteomes" id="UP001500027"/>
    </source>
</evidence>
<dbReference type="InterPro" id="IPR038727">
    <property type="entry name" value="NadR/Ttd14_AAA_dom"/>
</dbReference>
<protein>
    <submittedName>
        <fullName evidence="2">ATP-binding protein</fullName>
    </submittedName>
</protein>
<accession>A0ABP8EB48</accession>
<sequence>MKTKKIVISGSAGTGKTSVINALNTKGFYCFEEVIRSLTSELTKEVDTVNQISNPIVFAKDPLDFNMRLLKGRINQFKEGSLLNEALCFFDRGIPDVLAYMDFFNQKYDALFTDACNEHVYTNVFILPPWKAIYKTDSARFESFDEVLKIHNHLSDTYKKFGYNVIEVPFGTIAERTDFILKNI</sequence>
<keyword evidence="3" id="KW-1185">Reference proteome</keyword>
<dbReference type="EMBL" id="BAABAV010000001">
    <property type="protein sequence ID" value="GAA4269462.1"/>
    <property type="molecule type" value="Genomic_DNA"/>
</dbReference>
<dbReference type="InterPro" id="IPR027417">
    <property type="entry name" value="P-loop_NTPase"/>
</dbReference>
<organism evidence="2 3">
    <name type="scientific">Hyunsoonleella aestuarii</name>
    <dbReference type="NCBI Taxonomy" id="912802"/>
    <lineage>
        <taxon>Bacteria</taxon>
        <taxon>Pseudomonadati</taxon>
        <taxon>Bacteroidota</taxon>
        <taxon>Flavobacteriia</taxon>
        <taxon>Flavobacteriales</taxon>
        <taxon>Flavobacteriaceae</taxon>
    </lineage>
</organism>
<gene>
    <name evidence="2" type="ORF">GCM10022257_15630</name>
</gene>
<reference evidence="3" key="1">
    <citation type="journal article" date="2019" name="Int. J. Syst. Evol. Microbiol.">
        <title>The Global Catalogue of Microorganisms (GCM) 10K type strain sequencing project: providing services to taxonomists for standard genome sequencing and annotation.</title>
        <authorList>
            <consortium name="The Broad Institute Genomics Platform"/>
            <consortium name="The Broad Institute Genome Sequencing Center for Infectious Disease"/>
            <person name="Wu L."/>
            <person name="Ma J."/>
        </authorList>
    </citation>
    <scope>NUCLEOTIDE SEQUENCE [LARGE SCALE GENOMIC DNA]</scope>
    <source>
        <strain evidence="3">JCM 17452</strain>
    </source>
</reference>
<name>A0ABP8EB48_9FLAO</name>
<dbReference type="Pfam" id="PF13521">
    <property type="entry name" value="AAA_28"/>
    <property type="match status" value="1"/>
</dbReference>
<dbReference type="SUPFAM" id="SSF52540">
    <property type="entry name" value="P-loop containing nucleoside triphosphate hydrolases"/>
    <property type="match status" value="1"/>
</dbReference>